<dbReference type="Proteomes" id="UP001205185">
    <property type="component" value="Unassembled WGS sequence"/>
</dbReference>
<organism evidence="1 2">
    <name type="scientific">Actinokineospora diospyrosa</name>
    <dbReference type="NCBI Taxonomy" id="103728"/>
    <lineage>
        <taxon>Bacteria</taxon>
        <taxon>Bacillati</taxon>
        <taxon>Actinomycetota</taxon>
        <taxon>Actinomycetes</taxon>
        <taxon>Pseudonocardiales</taxon>
        <taxon>Pseudonocardiaceae</taxon>
        <taxon>Actinokineospora</taxon>
    </lineage>
</organism>
<comment type="caution">
    <text evidence="1">The sequence shown here is derived from an EMBL/GenBank/DDBJ whole genome shotgun (WGS) entry which is preliminary data.</text>
</comment>
<evidence type="ECO:0000313" key="1">
    <source>
        <dbReference type="EMBL" id="MCP2274036.1"/>
    </source>
</evidence>
<name>A0ABT1IPE6_9PSEU</name>
<gene>
    <name evidence="1" type="ORF">LV75_006568</name>
</gene>
<protein>
    <submittedName>
        <fullName evidence="1">Uncharacterized protein</fullName>
    </submittedName>
</protein>
<reference evidence="1 2" key="1">
    <citation type="submission" date="2022-06" db="EMBL/GenBank/DDBJ databases">
        <title>Genomic Encyclopedia of Archaeal and Bacterial Type Strains, Phase II (KMG-II): from individual species to whole genera.</title>
        <authorList>
            <person name="Goeker M."/>
        </authorList>
    </citation>
    <scope>NUCLEOTIDE SEQUENCE [LARGE SCALE GENOMIC DNA]</scope>
    <source>
        <strain evidence="1 2">DSM 44255</strain>
    </source>
</reference>
<dbReference type="EMBL" id="JAMTCO010000020">
    <property type="protein sequence ID" value="MCP2274036.1"/>
    <property type="molecule type" value="Genomic_DNA"/>
</dbReference>
<sequence>MCRGSGIPQAARAPARTVSRTTRAVAVSNVTPVSSYFQRYLRGERVAVWAELRALGPIPDALVEDVAAVADETMFRAGQDVARIAAALPELGWVSANGLEPHEPPTEGALARIDALTDKVALPFALEACLRQVGRVWFAGDSEALLLSYHLEPVPRGEPPGPEYPDPLCLPGIYNLAAEWDEHGTEPDFSFPLAPDERRKANVPGGTQDLDLPSSLADPVVRGIAGREGITLVEYLRESIRWGGFPGYSFAPELAPAVLITLCMEPDF</sequence>
<accession>A0ABT1IPE6</accession>
<evidence type="ECO:0000313" key="2">
    <source>
        <dbReference type="Proteomes" id="UP001205185"/>
    </source>
</evidence>
<proteinExistence type="predicted"/>
<keyword evidence="2" id="KW-1185">Reference proteome</keyword>